<dbReference type="Proteomes" id="UP000309997">
    <property type="component" value="Unassembled WGS sequence"/>
</dbReference>
<organism evidence="1 2">
    <name type="scientific">Populus alba</name>
    <name type="common">White poplar</name>
    <dbReference type="NCBI Taxonomy" id="43335"/>
    <lineage>
        <taxon>Eukaryota</taxon>
        <taxon>Viridiplantae</taxon>
        <taxon>Streptophyta</taxon>
        <taxon>Embryophyta</taxon>
        <taxon>Tracheophyta</taxon>
        <taxon>Spermatophyta</taxon>
        <taxon>Magnoliopsida</taxon>
        <taxon>eudicotyledons</taxon>
        <taxon>Gunneridae</taxon>
        <taxon>Pentapetalae</taxon>
        <taxon>rosids</taxon>
        <taxon>fabids</taxon>
        <taxon>Malpighiales</taxon>
        <taxon>Salicaceae</taxon>
        <taxon>Saliceae</taxon>
        <taxon>Populus</taxon>
    </lineage>
</organism>
<proteinExistence type="predicted"/>
<evidence type="ECO:0000313" key="1">
    <source>
        <dbReference type="EMBL" id="KAL3576475.1"/>
    </source>
</evidence>
<protein>
    <submittedName>
        <fullName evidence="1">Uncharacterized protein</fullName>
    </submittedName>
</protein>
<keyword evidence="2" id="KW-1185">Reference proteome</keyword>
<dbReference type="EMBL" id="RCHU02000011">
    <property type="protein sequence ID" value="KAL3576475.1"/>
    <property type="molecule type" value="Genomic_DNA"/>
</dbReference>
<accession>A0ACC4BDR4</accession>
<name>A0ACC4BDR4_POPAL</name>
<evidence type="ECO:0000313" key="2">
    <source>
        <dbReference type="Proteomes" id="UP000309997"/>
    </source>
</evidence>
<reference evidence="1 2" key="1">
    <citation type="journal article" date="2024" name="Plant Biotechnol. J.">
        <title>Genome and CRISPR/Cas9 system of a widespread forest tree (Populus alba) in the world.</title>
        <authorList>
            <person name="Liu Y.J."/>
            <person name="Jiang P.F."/>
            <person name="Han X.M."/>
            <person name="Li X.Y."/>
            <person name="Wang H.M."/>
            <person name="Wang Y.J."/>
            <person name="Wang X.X."/>
            <person name="Zeng Q.Y."/>
        </authorList>
    </citation>
    <scope>NUCLEOTIDE SEQUENCE [LARGE SCALE GENOMIC DNA]</scope>
    <source>
        <strain evidence="2">cv. PAL-ZL1</strain>
    </source>
</reference>
<comment type="caution">
    <text evidence="1">The sequence shown here is derived from an EMBL/GenBank/DDBJ whole genome shotgun (WGS) entry which is preliminary data.</text>
</comment>
<sequence>MDGVISIIASNPNAERDRKAGSRKQQRSESLNKEGQEASPSNPQVRSDTDFLIKQVFHRGSGSCLMELFCRKKSGYRIKRDGVSGNDTDFRSGRNNRFALYQNLLQQRTLH</sequence>
<gene>
    <name evidence="1" type="ORF">D5086_021758</name>
</gene>